<keyword evidence="6 11" id="KW-0653">Protein transport</keyword>
<feature type="compositionally biased region" description="Acidic residues" evidence="12">
    <location>
        <begin position="736"/>
        <end position="758"/>
    </location>
</feature>
<feature type="compositionally biased region" description="Basic and acidic residues" evidence="12">
    <location>
        <begin position="701"/>
        <end position="716"/>
    </location>
</feature>
<reference evidence="14" key="1">
    <citation type="submission" date="2020-04" db="EMBL/GenBank/DDBJ databases">
        <authorList>
            <person name="Neveu A P."/>
        </authorList>
    </citation>
    <scope>NUCLEOTIDE SEQUENCE</scope>
    <source>
        <tissue evidence="14">Whole embryo</tissue>
    </source>
</reference>
<accession>A0A6F9D5Z9</accession>
<dbReference type="PIRSF" id="PIRSF037096">
    <property type="entry name" value="AP3_complex_beta"/>
    <property type="match status" value="1"/>
</dbReference>
<evidence type="ECO:0000256" key="3">
    <source>
        <dbReference type="ARBA" id="ARBA00006613"/>
    </source>
</evidence>
<dbReference type="SUPFAM" id="SSF48371">
    <property type="entry name" value="ARM repeat"/>
    <property type="match status" value="1"/>
</dbReference>
<keyword evidence="8 11" id="KW-0472">Membrane</keyword>
<comment type="similarity">
    <text evidence="3 11">Belongs to the adaptor complexes large subunit family.</text>
</comment>
<comment type="function">
    <text evidence="10">Subunit of non-clathrin- and clathrin-associated adaptor protein complex 3 (AP-3) that plays a role in protein sorting in the late-Golgi/trans-Golgi network (TGN) and/or endosomes. The AP complexes mediate both the recruitment of clathrin to membranes and the recognition of sorting signals within the cytosolic tails of transmembrane cargo molecules. AP-3 appears to be involved in the sorting of a subset of transmembrane proteins targeted to lysosomes and lysosome-related organelles. In concert with the BLOC-1 complex, AP-3 is required to target cargos into vesicles assembled at cell bodies for delivery into neurites and nerve terminals.</text>
</comment>
<evidence type="ECO:0000256" key="9">
    <source>
        <dbReference type="ARBA" id="ARBA00023329"/>
    </source>
</evidence>
<dbReference type="PANTHER" id="PTHR11134">
    <property type="entry name" value="ADAPTOR COMPLEX SUBUNIT BETA FAMILY MEMBER"/>
    <property type="match status" value="1"/>
</dbReference>
<dbReference type="GO" id="GO:0006886">
    <property type="term" value="P:intracellular protein transport"/>
    <property type="evidence" value="ECO:0007669"/>
    <property type="project" value="InterPro"/>
</dbReference>
<dbReference type="Pfam" id="PF01602">
    <property type="entry name" value="Adaptin_N"/>
    <property type="match status" value="1"/>
</dbReference>
<evidence type="ECO:0000256" key="10">
    <source>
        <dbReference type="ARBA" id="ARBA00023570"/>
    </source>
</evidence>
<feature type="compositionally biased region" description="Acidic residues" evidence="12">
    <location>
        <begin position="669"/>
        <end position="700"/>
    </location>
</feature>
<keyword evidence="5" id="KW-0597">Phosphoprotein</keyword>
<dbReference type="InterPro" id="IPR026740">
    <property type="entry name" value="AP3_beta"/>
</dbReference>
<feature type="domain" description="AP-3 complex subunit beta C-terminal" evidence="13">
    <location>
        <begin position="770"/>
        <end position="918"/>
    </location>
</feature>
<dbReference type="GO" id="GO:0005794">
    <property type="term" value="C:Golgi apparatus"/>
    <property type="evidence" value="ECO:0007669"/>
    <property type="project" value="UniProtKB-SubCell"/>
</dbReference>
<dbReference type="Pfam" id="PF14796">
    <property type="entry name" value="AP3B1_C"/>
    <property type="match status" value="1"/>
</dbReference>
<organism evidence="14">
    <name type="scientific">Phallusia mammillata</name>
    <dbReference type="NCBI Taxonomy" id="59560"/>
    <lineage>
        <taxon>Eukaryota</taxon>
        <taxon>Metazoa</taxon>
        <taxon>Chordata</taxon>
        <taxon>Tunicata</taxon>
        <taxon>Ascidiacea</taxon>
        <taxon>Phlebobranchia</taxon>
        <taxon>Ascidiidae</taxon>
        <taxon>Phallusia</taxon>
    </lineage>
</organism>
<protein>
    <recommendedName>
        <fullName evidence="11">AP-3 complex subunit beta</fullName>
    </recommendedName>
</protein>
<feature type="region of interest" description="Disordered" evidence="12">
    <location>
        <begin position="1"/>
        <end position="27"/>
    </location>
</feature>
<evidence type="ECO:0000256" key="11">
    <source>
        <dbReference type="PIRNR" id="PIRNR037096"/>
    </source>
</evidence>
<evidence type="ECO:0000256" key="12">
    <source>
        <dbReference type="SAM" id="MobiDB-lite"/>
    </source>
</evidence>
<proteinExistence type="evidence at transcript level"/>
<name>A0A6F9D5Z9_9ASCI</name>
<evidence type="ECO:0000256" key="1">
    <source>
        <dbReference type="ARBA" id="ARBA00004145"/>
    </source>
</evidence>
<evidence type="ECO:0000256" key="6">
    <source>
        <dbReference type="ARBA" id="ARBA00022927"/>
    </source>
</evidence>
<dbReference type="GO" id="GO:0030123">
    <property type="term" value="C:AP-3 adaptor complex"/>
    <property type="evidence" value="ECO:0007669"/>
    <property type="project" value="UniProtKB-UniRule"/>
</dbReference>
<dbReference type="InterPro" id="IPR056314">
    <property type="entry name" value="AP3B1/2_C"/>
</dbReference>
<evidence type="ECO:0000256" key="4">
    <source>
        <dbReference type="ARBA" id="ARBA00022448"/>
    </source>
</evidence>
<sequence length="1051" mass="117113">MTSYNDERSGGGGGDDRGQDPSSGTLFNVNYRKHDDLKQMLDQNKDALKLEAMKRIIGMIAKGRNASGLFPAVVKNVASKNIEVKKLVYVYLERYAEEQQDLALLSISTFQRGLKDPNQLIRASALRVLSSIRVPIIVPIMMLSIKDCSNDMSPFVRKTAAHAIPKLYSLDPDQKENLIEIIEKLLNDRTTLVAGSVVMAFQEVCPERIDLVHRHYRKLCSLLVDVDEWGQIAILSMLTRYARTQFLDPNKNDDGIDEKDRPFYEEDEQSSEEEEKPKKPTYIMDHDHRLLLKSSKPLLQSRNAAVVMAVSQLYYHVAPRNEVSIVAKALVRLLRGRREVQAIVLQNIASMTLKGKGVFDPFLKSFYVRSTDPTHVRILKLEVLTNLASETNIAIILREFQTYVRSADKQFVAHTIQAIARCATNITEVTDTCLAGLVSLLSNRDEAVVAESVVVIKKLLQMNPSQHSDIIKHMAKLVDNIQVPMARASILWLIGEYSEFVPKIAPDVLRKVAKTFVSQENIVKLQILSLAAKLYVTNHKQTKLLTQYILQLAKYDQNYDIRDRARFIRHLIMPSQAVATGSIHKHAKKILLAPKPAPVLESPFKGRDTFQLGSLSHAISGEAAGYQRLPDFPEEQPDPTCRNVEVPKATSGENKKSLRKPNKKKSFYSDEESSSEEESSSGSEDSESDSDDSDSDDESDEGRTSDTEGPDSRISESDSVPPPKRKTERLKRVEESESSSEDESSSSEEEESSSESEEEIPKKSKVRRKVGKQEVNLLDLDDFAPPTLTTSTNQSTGIMMPVLAADLQGISLADSASDVTSVGATPTMETFELLHRVTGGGLSAVYRYPRSPCIYDDRMVTIALEFTNNGDAIVEDIRMGEKNLQSGLRVHDFTPIDKIEPGASHNVTFGVDFCDTTQPLHFKLCTAKRNFNVSIKIPVGELVLPIVMSQDNFVKQQGKLAGMNENRGKVVVQGEAKAICSKVTEIVNVARVPSTQEHVIRFAGKTSHGGSFLLITIETSTEQRQAQLCVNCDKMVICSIIFKQIKEKLAS</sequence>
<evidence type="ECO:0000256" key="7">
    <source>
        <dbReference type="ARBA" id="ARBA00023034"/>
    </source>
</evidence>
<keyword evidence="4 11" id="KW-0813">Transport</keyword>
<dbReference type="InterPro" id="IPR011989">
    <property type="entry name" value="ARM-like"/>
</dbReference>
<keyword evidence="7" id="KW-0333">Golgi apparatus</keyword>
<feature type="compositionally biased region" description="Basic and acidic residues" evidence="12">
    <location>
        <begin position="250"/>
        <end position="264"/>
    </location>
</feature>
<dbReference type="AlphaFoldDB" id="A0A6F9D5Z9"/>
<feature type="compositionally biased region" description="Basic residues" evidence="12">
    <location>
        <begin position="657"/>
        <end position="666"/>
    </location>
</feature>
<comment type="subcellular location">
    <subcellularLocation>
        <location evidence="1">Cytoplasmic vesicle</location>
        <location evidence="1">Clathrin-coated vesicle membrane</location>
        <topology evidence="1">Peripheral membrane protein</topology>
        <orientation evidence="1">Cytoplasmic side</orientation>
    </subcellularLocation>
    <subcellularLocation>
        <location evidence="2">Golgi apparatus</location>
    </subcellularLocation>
</comment>
<feature type="region of interest" description="Disordered" evidence="12">
    <location>
        <begin position="249"/>
        <end position="280"/>
    </location>
</feature>
<feature type="region of interest" description="Disordered" evidence="12">
    <location>
        <begin position="628"/>
        <end position="769"/>
    </location>
</feature>
<evidence type="ECO:0000259" key="13">
    <source>
        <dbReference type="SMART" id="SM01355"/>
    </source>
</evidence>
<dbReference type="SMART" id="SM01355">
    <property type="entry name" value="AP3B1_C"/>
    <property type="match status" value="1"/>
</dbReference>
<dbReference type="InterPro" id="IPR029390">
    <property type="entry name" value="AP3B_C"/>
</dbReference>
<keyword evidence="9" id="KW-0968">Cytoplasmic vesicle</keyword>
<dbReference type="Gene3D" id="1.25.10.10">
    <property type="entry name" value="Leucine-rich Repeat Variant"/>
    <property type="match status" value="1"/>
</dbReference>
<evidence type="ECO:0000256" key="2">
    <source>
        <dbReference type="ARBA" id="ARBA00004555"/>
    </source>
</evidence>
<evidence type="ECO:0000256" key="8">
    <source>
        <dbReference type="ARBA" id="ARBA00023136"/>
    </source>
</evidence>
<dbReference type="InterPro" id="IPR002553">
    <property type="entry name" value="Clathrin/coatomer_adapt-like_N"/>
</dbReference>
<dbReference type="InterPro" id="IPR016024">
    <property type="entry name" value="ARM-type_fold"/>
</dbReference>
<dbReference type="Pfam" id="PF24080">
    <property type="entry name" value="AP3B1_C_2"/>
    <property type="match status" value="1"/>
</dbReference>
<evidence type="ECO:0000256" key="5">
    <source>
        <dbReference type="ARBA" id="ARBA00022553"/>
    </source>
</evidence>
<dbReference type="EMBL" id="LR782960">
    <property type="protein sequence ID" value="CAB3222283.1"/>
    <property type="molecule type" value="mRNA"/>
</dbReference>
<dbReference type="GO" id="GO:0030665">
    <property type="term" value="C:clathrin-coated vesicle membrane"/>
    <property type="evidence" value="ECO:0007669"/>
    <property type="project" value="UniProtKB-SubCell"/>
</dbReference>
<dbReference type="InterPro" id="IPR026739">
    <property type="entry name" value="AP_beta"/>
</dbReference>
<feature type="compositionally biased region" description="Acidic residues" evidence="12">
    <location>
        <begin position="265"/>
        <end position="274"/>
    </location>
</feature>
<gene>
    <name evidence="14" type="primary">Ap3b1</name>
</gene>
<evidence type="ECO:0000313" key="14">
    <source>
        <dbReference type="EMBL" id="CAB3222283.1"/>
    </source>
</evidence>
<dbReference type="GO" id="GO:0016192">
    <property type="term" value="P:vesicle-mediated transport"/>
    <property type="evidence" value="ECO:0007669"/>
    <property type="project" value="InterPro"/>
</dbReference>
<feature type="compositionally biased region" description="Basic and acidic residues" evidence="12">
    <location>
        <begin position="1"/>
        <end position="19"/>
    </location>
</feature>